<reference evidence="1 2" key="1">
    <citation type="submission" date="2022-05" db="EMBL/GenBank/DDBJ databases">
        <authorList>
            <consortium name="Genoscope - CEA"/>
            <person name="William W."/>
        </authorList>
    </citation>
    <scope>NUCLEOTIDE SEQUENCE [LARGE SCALE GENOMIC DNA]</scope>
</reference>
<protein>
    <recommendedName>
        <fullName evidence="3">PH domain-containing protein</fullName>
    </recommendedName>
</protein>
<sequence length="300" mass="33626">MGRFSCAGINNQSNAFNFHGDRRIWDGSTIRRNIRGNSVLYIVMSEPPHDYQSWIQCLRDNLHYEATIAPAESPLQGGAPFNVTFIPALDPTVTSGFAKFKKRGNVFATVELERSVRFDCLNGFSIPAALEPGLADVEIESQRRILLGFTRLFYYPNKKQTSQMVHFKEPSMLRTLCEDMSEDFRGANSTSTGRPQASATFGHAQQVQLLCLLIYTAAKEGAQQFVEMIFSCSAGRIVFDAYKSNSQLPEVIAREHGNLGTARYFENITKRLLKESSTGKECPKAIDWSELAKATDRTQQ</sequence>
<evidence type="ECO:0008006" key="3">
    <source>
        <dbReference type="Google" id="ProtNLM"/>
    </source>
</evidence>
<name>A0AAU9WHZ7_9CNID</name>
<evidence type="ECO:0000313" key="1">
    <source>
        <dbReference type="EMBL" id="CAH3115667.1"/>
    </source>
</evidence>
<organism evidence="1 2">
    <name type="scientific">Pocillopora meandrina</name>
    <dbReference type="NCBI Taxonomy" id="46732"/>
    <lineage>
        <taxon>Eukaryota</taxon>
        <taxon>Metazoa</taxon>
        <taxon>Cnidaria</taxon>
        <taxon>Anthozoa</taxon>
        <taxon>Hexacorallia</taxon>
        <taxon>Scleractinia</taxon>
        <taxon>Astrocoeniina</taxon>
        <taxon>Pocilloporidae</taxon>
        <taxon>Pocillopora</taxon>
    </lineage>
</organism>
<evidence type="ECO:0000313" key="2">
    <source>
        <dbReference type="Proteomes" id="UP001159428"/>
    </source>
</evidence>
<keyword evidence="2" id="KW-1185">Reference proteome</keyword>
<accession>A0AAU9WHZ7</accession>
<dbReference type="Proteomes" id="UP001159428">
    <property type="component" value="Unassembled WGS sequence"/>
</dbReference>
<feature type="non-terminal residue" evidence="1">
    <location>
        <position position="300"/>
    </location>
</feature>
<comment type="caution">
    <text evidence="1">The sequence shown here is derived from an EMBL/GenBank/DDBJ whole genome shotgun (WGS) entry which is preliminary data.</text>
</comment>
<proteinExistence type="predicted"/>
<dbReference type="AlphaFoldDB" id="A0AAU9WHZ7"/>
<dbReference type="EMBL" id="CALNXJ010000015">
    <property type="protein sequence ID" value="CAH3115667.1"/>
    <property type="molecule type" value="Genomic_DNA"/>
</dbReference>
<gene>
    <name evidence="1" type="ORF">PMEA_00006402</name>
</gene>